<sequence>MADKTKEELIEEIALLQKRIVELELPDSDRKRMENDHMETITRQSQINMLQQSLLVQAPLGNKLKAVTDGIVRLFNADFCRIWLIRPGDLCEQGCIHAEAKEGPHVCIYRDRCLHLLASSGRYTHIDGNVHRRVPFGCYKIGRIASGEDHKFLTNDAQNDPRVHNHEWARELGLVSFGGYQLRVSDGETLGVLALFSKHPITLVEDAMLDGISSSVALLVQQAITEKRQSESHEQFRELFNNMSSGVVVYRAQNEGEDFILLNMNQAGERISKVNREHVVGKSVLELFPGVVKMGLFEVLQKVWKTGKPQHQAAVFYEDGRLSQWVENDVYRLHSGEIVAVYTDITEREETKEKERKHLQELEVFYRASVGREERIIELKKEIEQLKKELGK</sequence>
<dbReference type="SUPFAM" id="SSF55781">
    <property type="entry name" value="GAF domain-like"/>
    <property type="match status" value="1"/>
</dbReference>
<protein>
    <recommendedName>
        <fullName evidence="1">GAF domain-containing protein</fullName>
    </recommendedName>
</protein>
<dbReference type="Proteomes" id="UP000178187">
    <property type="component" value="Unassembled WGS sequence"/>
</dbReference>
<dbReference type="SMART" id="SM00065">
    <property type="entry name" value="GAF"/>
    <property type="match status" value="1"/>
</dbReference>
<comment type="caution">
    <text evidence="2">The sequence shown here is derived from an EMBL/GenBank/DDBJ whole genome shotgun (WGS) entry which is preliminary data.</text>
</comment>
<organism evidence="2 3">
    <name type="scientific">Candidatus Danuiimicrobium aquiferis</name>
    <dbReference type="NCBI Taxonomy" id="1801832"/>
    <lineage>
        <taxon>Bacteria</taxon>
        <taxon>Pseudomonadati</taxon>
        <taxon>Candidatus Omnitrophota</taxon>
        <taxon>Candidatus Danuiimicrobium</taxon>
    </lineage>
</organism>
<dbReference type="InterPro" id="IPR003018">
    <property type="entry name" value="GAF"/>
</dbReference>
<dbReference type="InterPro" id="IPR013656">
    <property type="entry name" value="PAS_4"/>
</dbReference>
<dbReference type="AlphaFoldDB" id="A0A1G1L388"/>
<accession>A0A1G1L388</accession>
<dbReference type="EMBL" id="MHFR01000001">
    <property type="protein sequence ID" value="OGW99615.1"/>
    <property type="molecule type" value="Genomic_DNA"/>
</dbReference>
<dbReference type="NCBIfam" id="TIGR00229">
    <property type="entry name" value="sensory_box"/>
    <property type="match status" value="1"/>
</dbReference>
<dbReference type="InterPro" id="IPR000014">
    <property type="entry name" value="PAS"/>
</dbReference>
<dbReference type="InterPro" id="IPR035965">
    <property type="entry name" value="PAS-like_dom_sf"/>
</dbReference>
<feature type="domain" description="GAF" evidence="1">
    <location>
        <begin position="59"/>
        <end position="230"/>
    </location>
</feature>
<dbReference type="Gene3D" id="3.30.450.20">
    <property type="entry name" value="PAS domain"/>
    <property type="match status" value="1"/>
</dbReference>
<dbReference type="SUPFAM" id="SSF55785">
    <property type="entry name" value="PYP-like sensor domain (PAS domain)"/>
    <property type="match status" value="1"/>
</dbReference>
<evidence type="ECO:0000313" key="2">
    <source>
        <dbReference type="EMBL" id="OGW99615.1"/>
    </source>
</evidence>
<proteinExistence type="predicted"/>
<reference evidence="2 3" key="1">
    <citation type="journal article" date="2016" name="Nat. Commun.">
        <title>Thousands of microbial genomes shed light on interconnected biogeochemical processes in an aquifer system.</title>
        <authorList>
            <person name="Anantharaman K."/>
            <person name="Brown C.T."/>
            <person name="Hug L.A."/>
            <person name="Sharon I."/>
            <person name="Castelle C.J."/>
            <person name="Probst A.J."/>
            <person name="Thomas B.C."/>
            <person name="Singh A."/>
            <person name="Wilkins M.J."/>
            <person name="Karaoz U."/>
            <person name="Brodie E.L."/>
            <person name="Williams K.H."/>
            <person name="Hubbard S.S."/>
            <person name="Banfield J.F."/>
        </authorList>
    </citation>
    <scope>NUCLEOTIDE SEQUENCE [LARGE SCALE GENOMIC DNA]</scope>
</reference>
<dbReference type="InterPro" id="IPR029016">
    <property type="entry name" value="GAF-like_dom_sf"/>
</dbReference>
<dbReference type="Gene3D" id="3.30.450.40">
    <property type="match status" value="1"/>
</dbReference>
<name>A0A1G1L388_9BACT</name>
<dbReference type="Pfam" id="PF08448">
    <property type="entry name" value="PAS_4"/>
    <property type="match status" value="1"/>
</dbReference>
<evidence type="ECO:0000259" key="1">
    <source>
        <dbReference type="SMART" id="SM00065"/>
    </source>
</evidence>
<gene>
    <name evidence="2" type="ORF">A3G33_00595</name>
</gene>
<dbReference type="Pfam" id="PF01590">
    <property type="entry name" value="GAF"/>
    <property type="match status" value="1"/>
</dbReference>
<evidence type="ECO:0000313" key="3">
    <source>
        <dbReference type="Proteomes" id="UP000178187"/>
    </source>
</evidence>